<dbReference type="PROSITE" id="PS50089">
    <property type="entry name" value="ZF_RING_2"/>
    <property type="match status" value="1"/>
</dbReference>
<evidence type="ECO:0000256" key="1">
    <source>
        <dbReference type="ARBA" id="ARBA00000900"/>
    </source>
</evidence>
<keyword evidence="9" id="KW-1133">Transmembrane helix</keyword>
<keyword evidence="3" id="KW-0479">Metal-binding</keyword>
<keyword evidence="6" id="KW-0862">Zinc</keyword>
<evidence type="ECO:0000256" key="6">
    <source>
        <dbReference type="ARBA" id="ARBA00022833"/>
    </source>
</evidence>
<feature type="transmembrane region" description="Helical" evidence="9">
    <location>
        <begin position="23"/>
        <end position="46"/>
    </location>
</feature>
<protein>
    <recommendedName>
        <fullName evidence="2">RING-type E3 ubiquitin transferase</fullName>
        <ecNumber evidence="2">2.3.2.27</ecNumber>
    </recommendedName>
</protein>
<dbReference type="Pfam" id="PF13639">
    <property type="entry name" value="zf-RING_2"/>
    <property type="match status" value="1"/>
</dbReference>
<evidence type="ECO:0000259" key="10">
    <source>
        <dbReference type="PROSITE" id="PS50089"/>
    </source>
</evidence>
<dbReference type="Proteomes" id="UP001627284">
    <property type="component" value="Unassembled WGS sequence"/>
</dbReference>
<evidence type="ECO:0000256" key="9">
    <source>
        <dbReference type="SAM" id="Phobius"/>
    </source>
</evidence>
<gene>
    <name evidence="11" type="ORF">AABB24_036764</name>
</gene>
<proteinExistence type="inferred from homology"/>
<keyword evidence="12" id="KW-1185">Reference proteome</keyword>
<dbReference type="GO" id="GO:0061630">
    <property type="term" value="F:ubiquitin protein ligase activity"/>
    <property type="evidence" value="ECO:0007669"/>
    <property type="project" value="UniProtKB-EC"/>
</dbReference>
<dbReference type="EC" id="2.3.2.27" evidence="2"/>
<comment type="catalytic activity">
    <reaction evidence="1">
        <text>S-ubiquitinyl-[E2 ubiquitin-conjugating enzyme]-L-cysteine + [acceptor protein]-L-lysine = [E2 ubiquitin-conjugating enzyme]-L-cysteine + N(6)-ubiquitinyl-[acceptor protein]-L-lysine.</text>
        <dbReference type="EC" id="2.3.2.27"/>
    </reaction>
</comment>
<keyword evidence="5" id="KW-0833">Ubl conjugation pathway</keyword>
<evidence type="ECO:0000313" key="12">
    <source>
        <dbReference type="Proteomes" id="UP001627284"/>
    </source>
</evidence>
<comment type="caution">
    <text evidence="11">The sequence shown here is derived from an EMBL/GenBank/DDBJ whole genome shotgun (WGS) entry which is preliminary data.</text>
</comment>
<dbReference type="InterPro" id="IPR053238">
    <property type="entry name" value="RING-H2_zinc_finger"/>
</dbReference>
<organism evidence="11 12">
    <name type="scientific">Solanum stoloniferum</name>
    <dbReference type="NCBI Taxonomy" id="62892"/>
    <lineage>
        <taxon>Eukaryota</taxon>
        <taxon>Viridiplantae</taxon>
        <taxon>Streptophyta</taxon>
        <taxon>Embryophyta</taxon>
        <taxon>Tracheophyta</taxon>
        <taxon>Spermatophyta</taxon>
        <taxon>Magnoliopsida</taxon>
        <taxon>eudicotyledons</taxon>
        <taxon>Gunneridae</taxon>
        <taxon>Pentapetalae</taxon>
        <taxon>asterids</taxon>
        <taxon>lamiids</taxon>
        <taxon>Solanales</taxon>
        <taxon>Solanaceae</taxon>
        <taxon>Solanoideae</taxon>
        <taxon>Solaneae</taxon>
        <taxon>Solanum</taxon>
    </lineage>
</organism>
<dbReference type="AlphaFoldDB" id="A0ABD2R2T3"/>
<evidence type="ECO:0000256" key="7">
    <source>
        <dbReference type="ARBA" id="ARBA00024209"/>
    </source>
</evidence>
<keyword evidence="9" id="KW-0472">Membrane</keyword>
<accession>A0ABD2R2T3</accession>
<dbReference type="InterPro" id="IPR013083">
    <property type="entry name" value="Znf_RING/FYVE/PHD"/>
</dbReference>
<dbReference type="EMBL" id="JBJKTR010000022">
    <property type="protein sequence ID" value="KAL3325687.1"/>
    <property type="molecule type" value="Genomic_DNA"/>
</dbReference>
<feature type="domain" description="RING-type" evidence="10">
    <location>
        <begin position="107"/>
        <end position="149"/>
    </location>
</feature>
<dbReference type="InterPro" id="IPR001841">
    <property type="entry name" value="Znf_RING"/>
</dbReference>
<evidence type="ECO:0000256" key="8">
    <source>
        <dbReference type="PROSITE-ProRule" id="PRU00175"/>
    </source>
</evidence>
<dbReference type="SUPFAM" id="SSF57850">
    <property type="entry name" value="RING/U-box"/>
    <property type="match status" value="1"/>
</dbReference>
<comment type="similarity">
    <text evidence="7">Belongs to the RING-type zinc finger family. ATL subfamily.</text>
</comment>
<evidence type="ECO:0000313" key="11">
    <source>
        <dbReference type="EMBL" id="KAL3325687.1"/>
    </source>
</evidence>
<evidence type="ECO:0000256" key="2">
    <source>
        <dbReference type="ARBA" id="ARBA00012483"/>
    </source>
</evidence>
<dbReference type="PANTHER" id="PTHR14155">
    <property type="entry name" value="RING FINGER DOMAIN-CONTAINING"/>
    <property type="match status" value="1"/>
</dbReference>
<evidence type="ECO:0000256" key="4">
    <source>
        <dbReference type="ARBA" id="ARBA00022771"/>
    </source>
</evidence>
<dbReference type="PANTHER" id="PTHR14155:SF617">
    <property type="entry name" value="RING-H2 FINGER PROTEIN ATL40-LIKE"/>
    <property type="match status" value="1"/>
</dbReference>
<dbReference type="CDD" id="cd16461">
    <property type="entry name" value="RING-H2_EL5-like"/>
    <property type="match status" value="1"/>
</dbReference>
<evidence type="ECO:0000256" key="3">
    <source>
        <dbReference type="ARBA" id="ARBA00022723"/>
    </source>
</evidence>
<dbReference type="SMART" id="SM00184">
    <property type="entry name" value="RING"/>
    <property type="match status" value="1"/>
</dbReference>
<sequence>PWALLMIIHLFIKKTKYNIINKIMITALISICIVIFLVVTILRIYIKRRQAQGLAILYTTRISQISDFTSVVLRVDPPKNGLEPTIINSLPLFLYKRNDHHDNIIECSICLSIIEDGELVRVLPNCKHNFHVECIDKWFNYHSTCPVCRTEAEPRLLPEPKEGVVSRTPP</sequence>
<name>A0ABD2R2T3_9SOLN</name>
<keyword evidence="9" id="KW-0812">Transmembrane</keyword>
<dbReference type="Gene3D" id="3.30.40.10">
    <property type="entry name" value="Zinc/RING finger domain, C3HC4 (zinc finger)"/>
    <property type="match status" value="1"/>
</dbReference>
<keyword evidence="4 8" id="KW-0863">Zinc-finger</keyword>
<evidence type="ECO:0000256" key="5">
    <source>
        <dbReference type="ARBA" id="ARBA00022786"/>
    </source>
</evidence>
<feature type="non-terminal residue" evidence="11">
    <location>
        <position position="1"/>
    </location>
</feature>
<dbReference type="GO" id="GO:0008270">
    <property type="term" value="F:zinc ion binding"/>
    <property type="evidence" value="ECO:0007669"/>
    <property type="project" value="UniProtKB-KW"/>
</dbReference>
<reference evidence="11 12" key="1">
    <citation type="submission" date="2024-05" db="EMBL/GenBank/DDBJ databases">
        <title>De novo assembly of an allotetraploid wild potato.</title>
        <authorList>
            <person name="Hosaka A.J."/>
        </authorList>
    </citation>
    <scope>NUCLEOTIDE SEQUENCE [LARGE SCALE GENOMIC DNA]</scope>
    <source>
        <tissue evidence="11">Young leaves</tissue>
    </source>
</reference>